<dbReference type="EMBL" id="AAASTI010000004">
    <property type="protein sequence ID" value="EAE5604422.1"/>
    <property type="molecule type" value="Genomic_DNA"/>
</dbReference>
<dbReference type="EMBL" id="AAARLF010000004">
    <property type="protein sequence ID" value="EAE2898176.1"/>
    <property type="molecule type" value="Genomic_DNA"/>
</dbReference>
<evidence type="ECO:0000313" key="6">
    <source>
        <dbReference type="Proteomes" id="UP000371553"/>
    </source>
</evidence>
<dbReference type="RefSeq" id="WP_031669546.1">
    <property type="nucleotide sequence ID" value="NZ_CADEHJ010000001.1"/>
</dbReference>
<dbReference type="AlphaFoldDB" id="A0A457QRS2"/>
<protein>
    <recommendedName>
        <fullName evidence="1">PD(D/E)XK endonuclease domain-containing protein</fullName>
    </recommendedName>
</protein>
<dbReference type="Gene3D" id="3.40.1350.10">
    <property type="match status" value="1"/>
</dbReference>
<evidence type="ECO:0000259" key="1">
    <source>
        <dbReference type="Pfam" id="PF11645"/>
    </source>
</evidence>
<evidence type="ECO:0000313" key="2">
    <source>
        <dbReference type="EMBL" id="EAD8147131.1"/>
    </source>
</evidence>
<reference evidence="2 6" key="1">
    <citation type="submission" date="2018-06" db="EMBL/GenBank/DDBJ databases">
        <authorList>
            <consortium name="GenomeTrakr: Next Generation Sequencing Network for Food Pathogen Tracability"/>
        </authorList>
    </citation>
    <scope>NUCLEOTIDE SEQUENCE [LARGE SCALE GENOMIC DNA]</scope>
    <source>
        <strain evidence="2 6">NYAG13B12507-5</strain>
    </source>
</reference>
<accession>A0A457QRS2</accession>
<evidence type="ECO:0000313" key="3">
    <source>
        <dbReference type="EMBL" id="EAE2898176.1"/>
    </source>
</evidence>
<proteinExistence type="predicted"/>
<dbReference type="Proteomes" id="UP000371553">
    <property type="component" value="Unassembled WGS sequence"/>
</dbReference>
<name>A0A457QRS2_LISMN</name>
<evidence type="ECO:0000313" key="7">
    <source>
        <dbReference type="Proteomes" id="UP000401273"/>
    </source>
</evidence>
<gene>
    <name evidence="2" type="ORF">CD20_13695</name>
    <name evidence="3" type="ORF">E1W43_09490</name>
    <name evidence="4" type="ORF">E1X78_09895</name>
</gene>
<dbReference type="Pfam" id="PF11645">
    <property type="entry name" value="PDDEXK_5"/>
    <property type="match status" value="1"/>
</dbReference>
<comment type="caution">
    <text evidence="3">The sequence shown here is derived from an EMBL/GenBank/DDBJ whole genome shotgun (WGS) entry which is preliminary data.</text>
</comment>
<feature type="domain" description="PD(D/E)XK endonuclease" evidence="1">
    <location>
        <begin position="5"/>
        <end position="88"/>
    </location>
</feature>
<dbReference type="Proteomes" id="UP000401273">
    <property type="component" value="Unassembled WGS sequence"/>
</dbReference>
<evidence type="ECO:0000313" key="5">
    <source>
        <dbReference type="Proteomes" id="UP000332711"/>
    </source>
</evidence>
<organism evidence="3 7">
    <name type="scientific">Listeria monocytogenes</name>
    <dbReference type="NCBI Taxonomy" id="1639"/>
    <lineage>
        <taxon>Bacteria</taxon>
        <taxon>Bacillati</taxon>
        <taxon>Bacillota</taxon>
        <taxon>Bacilli</taxon>
        <taxon>Bacillales</taxon>
        <taxon>Listeriaceae</taxon>
        <taxon>Listeria</taxon>
    </lineage>
</organism>
<dbReference type="Proteomes" id="UP000332711">
    <property type="component" value="Unassembled WGS sequence"/>
</dbReference>
<dbReference type="GO" id="GO:0003676">
    <property type="term" value="F:nucleic acid binding"/>
    <property type="evidence" value="ECO:0007669"/>
    <property type="project" value="InterPro"/>
</dbReference>
<reference evidence="5 7" key="2">
    <citation type="submission" date="2019-03" db="EMBL/GenBank/DDBJ databases">
        <authorList>
            <person name="Ashton P.M."/>
            <person name="Dallman T."/>
            <person name="Nair S."/>
            <person name="De Pinna E."/>
            <person name="Peters T."/>
            <person name="Grant K."/>
        </authorList>
    </citation>
    <scope>NUCLEOTIDE SEQUENCE [LARGE SCALE GENOMIC DNA]</scope>
    <source>
        <strain evidence="3">RL15000271</strain>
        <strain evidence="4">RL15000440</strain>
    </source>
</reference>
<dbReference type="InterPro" id="IPR011856">
    <property type="entry name" value="tRNA_endonuc-like_dom_sf"/>
</dbReference>
<sequence length="128" mass="14327">MAHATSIRGEVSELTAASLLLTELGWEVSRPIVAECYDLLGRDPETGEYHRVQVKTARRRADRENQPVIYATKNSGEAYSTNEIDYIIGIEGSIGYFFECRGKKEYWLNENNSDTTATKYIKLGGAAD</sequence>
<dbReference type="EMBL" id="AAAPCR010000015">
    <property type="protein sequence ID" value="EAD8147131.1"/>
    <property type="molecule type" value="Genomic_DNA"/>
</dbReference>
<evidence type="ECO:0000313" key="4">
    <source>
        <dbReference type="EMBL" id="EAE5604422.1"/>
    </source>
</evidence>
<dbReference type="InterPro" id="IPR021671">
    <property type="entry name" value="PD(D/E)XK_Endonuc"/>
</dbReference>